<evidence type="ECO:0000259" key="4">
    <source>
        <dbReference type="Pfam" id="PF03931"/>
    </source>
</evidence>
<dbReference type="Pfam" id="PF12796">
    <property type="entry name" value="Ank_2"/>
    <property type="match status" value="1"/>
</dbReference>
<sequence>MSIGNRMRVSRAVVLAAVLAGLIDAVTITVRSSDGAEFTVDEIPAAAHSTLLKHLLEDVADNDGLLVRLPNVARRDLGQIVKFMQTIAHDDVQSAVQWVRDRTIKQSTVRFGFRLVRKERLCQASLQRILDPARYLDMNLLLVAVLLSMRTWADFASIREQMPPDILRFVVDRSRGMSQLRRAGNTRTRSAIVKGVRKLLVLGEDADLFRQREAHATLVNKGVWARITGNVPVNVLHWAAAHGLCVVVDMLLQIPDINVNSRVAPYRRTPLHVAALYGNDDVVRVLLKHGAKVNALDSTGGTPLHNAAKLGRYRVVKALAEAPGIQIHAFDERRNTPFALALQSGHHGTALLLAKLSEPPRCLPVRRMRGLLPRTGQGA</sequence>
<dbReference type="InterPro" id="IPR011333">
    <property type="entry name" value="SKP1/BTB/POZ_sf"/>
</dbReference>
<evidence type="ECO:0000313" key="5">
    <source>
        <dbReference type="EMBL" id="CEP01637.1"/>
    </source>
</evidence>
<dbReference type="InterPro" id="IPR002110">
    <property type="entry name" value="Ankyrin_rpt"/>
</dbReference>
<evidence type="ECO:0000313" key="6">
    <source>
        <dbReference type="EMBL" id="SPQ99474.1"/>
    </source>
</evidence>
<dbReference type="GO" id="GO:0006511">
    <property type="term" value="P:ubiquitin-dependent protein catabolic process"/>
    <property type="evidence" value="ECO:0007669"/>
    <property type="project" value="InterPro"/>
</dbReference>
<dbReference type="InterPro" id="IPR036770">
    <property type="entry name" value="Ankyrin_rpt-contain_sf"/>
</dbReference>
<reference evidence="6 8" key="2">
    <citation type="submission" date="2018-03" db="EMBL/GenBank/DDBJ databases">
        <authorList>
            <person name="Fogelqvist J."/>
        </authorList>
    </citation>
    <scope>NUCLEOTIDE SEQUENCE [LARGE SCALE GENOMIC DNA]</scope>
</reference>
<evidence type="ECO:0000313" key="7">
    <source>
        <dbReference type="Proteomes" id="UP000039324"/>
    </source>
</evidence>
<dbReference type="EMBL" id="CDSF01000114">
    <property type="protein sequence ID" value="CEP01637.1"/>
    <property type="molecule type" value="Genomic_DNA"/>
</dbReference>
<proteinExistence type="predicted"/>
<keyword evidence="7" id="KW-1185">Reference proteome</keyword>
<dbReference type="Gene3D" id="3.30.710.10">
    <property type="entry name" value="Potassium Channel Kv1.1, Chain A"/>
    <property type="match status" value="1"/>
</dbReference>
<dbReference type="AlphaFoldDB" id="A0A0G4J2C3"/>
<gene>
    <name evidence="5" type="ORF">PBRA_008579</name>
    <name evidence="6" type="ORF">PLBR_LOCUS6689</name>
</gene>
<evidence type="ECO:0000256" key="3">
    <source>
        <dbReference type="PROSITE-ProRule" id="PRU00023"/>
    </source>
</evidence>
<dbReference type="SMART" id="SM00248">
    <property type="entry name" value="ANK"/>
    <property type="match status" value="4"/>
</dbReference>
<evidence type="ECO:0000256" key="2">
    <source>
        <dbReference type="ARBA" id="ARBA00023043"/>
    </source>
</evidence>
<name>A0A0G4J2C3_PLABS</name>
<dbReference type="OrthoDB" id="539213at2759"/>
<dbReference type="SUPFAM" id="SSF48403">
    <property type="entry name" value="Ankyrin repeat"/>
    <property type="match status" value="1"/>
</dbReference>
<dbReference type="PANTHER" id="PTHR24198:SF165">
    <property type="entry name" value="ANKYRIN REPEAT-CONTAINING PROTEIN-RELATED"/>
    <property type="match status" value="1"/>
</dbReference>
<keyword evidence="1" id="KW-0677">Repeat</keyword>
<protein>
    <recommendedName>
        <fullName evidence="4">SKP1 component POZ domain-containing protein</fullName>
    </recommendedName>
</protein>
<dbReference type="Gene3D" id="1.25.40.20">
    <property type="entry name" value="Ankyrin repeat-containing domain"/>
    <property type="match status" value="1"/>
</dbReference>
<feature type="domain" description="SKP1 component POZ" evidence="4">
    <location>
        <begin position="28"/>
        <end position="83"/>
    </location>
</feature>
<feature type="repeat" description="ANK" evidence="3">
    <location>
        <begin position="299"/>
        <end position="321"/>
    </location>
</feature>
<organism evidence="5 7">
    <name type="scientific">Plasmodiophora brassicae</name>
    <name type="common">Clubroot disease agent</name>
    <dbReference type="NCBI Taxonomy" id="37360"/>
    <lineage>
        <taxon>Eukaryota</taxon>
        <taxon>Sar</taxon>
        <taxon>Rhizaria</taxon>
        <taxon>Endomyxa</taxon>
        <taxon>Phytomyxea</taxon>
        <taxon>Plasmodiophorida</taxon>
        <taxon>Plasmodiophoridae</taxon>
        <taxon>Plasmodiophora</taxon>
    </lineage>
</organism>
<feature type="repeat" description="ANK" evidence="3">
    <location>
        <begin position="266"/>
        <end position="298"/>
    </location>
</feature>
<dbReference type="Proteomes" id="UP000039324">
    <property type="component" value="Unassembled WGS sequence"/>
</dbReference>
<dbReference type="SUPFAM" id="SSF54695">
    <property type="entry name" value="POZ domain"/>
    <property type="match status" value="1"/>
</dbReference>
<accession>A0A0G4J2C3</accession>
<dbReference type="PANTHER" id="PTHR24198">
    <property type="entry name" value="ANKYRIN REPEAT AND PROTEIN KINASE DOMAIN-CONTAINING PROTEIN"/>
    <property type="match status" value="1"/>
</dbReference>
<dbReference type="STRING" id="37360.A0A0G4J2C3"/>
<dbReference type="Pfam" id="PF03931">
    <property type="entry name" value="Skp1_POZ"/>
    <property type="match status" value="1"/>
</dbReference>
<dbReference type="Proteomes" id="UP000290189">
    <property type="component" value="Unassembled WGS sequence"/>
</dbReference>
<reference evidence="5 7" key="1">
    <citation type="submission" date="2015-02" db="EMBL/GenBank/DDBJ databases">
        <authorList>
            <person name="Chooi Y.-H."/>
        </authorList>
    </citation>
    <scope>NUCLEOTIDE SEQUENCE [LARGE SCALE GENOMIC DNA]</scope>
    <source>
        <strain evidence="5">E3</strain>
    </source>
</reference>
<dbReference type="EMBL" id="OVEO01000012">
    <property type="protein sequence ID" value="SPQ99474.1"/>
    <property type="molecule type" value="Genomic_DNA"/>
</dbReference>
<dbReference type="PROSITE" id="PS50088">
    <property type="entry name" value="ANK_REPEAT"/>
    <property type="match status" value="2"/>
</dbReference>
<dbReference type="PROSITE" id="PS50297">
    <property type="entry name" value="ANK_REP_REGION"/>
    <property type="match status" value="2"/>
</dbReference>
<keyword evidence="6" id="KW-0496">Mitochondrion</keyword>
<evidence type="ECO:0000313" key="8">
    <source>
        <dbReference type="Proteomes" id="UP000290189"/>
    </source>
</evidence>
<evidence type="ECO:0000256" key="1">
    <source>
        <dbReference type="ARBA" id="ARBA00022737"/>
    </source>
</evidence>
<keyword evidence="2 3" id="KW-0040">ANK repeat</keyword>
<geneLocation type="mitochondrion" evidence="6"/>
<dbReference type="InterPro" id="IPR016073">
    <property type="entry name" value="Skp1_comp_POZ"/>
</dbReference>